<feature type="compositionally biased region" description="Acidic residues" evidence="1">
    <location>
        <begin position="265"/>
        <end position="274"/>
    </location>
</feature>
<feature type="region of interest" description="Disordered" evidence="1">
    <location>
        <begin position="241"/>
        <end position="274"/>
    </location>
</feature>
<dbReference type="AlphaFoldDB" id="A0A1B6F722"/>
<feature type="transmembrane region" description="Helical" evidence="2">
    <location>
        <begin position="104"/>
        <end position="123"/>
    </location>
</feature>
<evidence type="ECO:0000256" key="2">
    <source>
        <dbReference type="SAM" id="Phobius"/>
    </source>
</evidence>
<evidence type="ECO:0000313" key="3">
    <source>
        <dbReference type="EMBL" id="JAS45997.1"/>
    </source>
</evidence>
<organism evidence="3">
    <name type="scientific">Cuerna arida</name>
    <dbReference type="NCBI Taxonomy" id="1464854"/>
    <lineage>
        <taxon>Eukaryota</taxon>
        <taxon>Metazoa</taxon>
        <taxon>Ecdysozoa</taxon>
        <taxon>Arthropoda</taxon>
        <taxon>Hexapoda</taxon>
        <taxon>Insecta</taxon>
        <taxon>Pterygota</taxon>
        <taxon>Neoptera</taxon>
        <taxon>Paraneoptera</taxon>
        <taxon>Hemiptera</taxon>
        <taxon>Auchenorrhyncha</taxon>
        <taxon>Membracoidea</taxon>
        <taxon>Cicadellidae</taxon>
        <taxon>Cicadellinae</taxon>
        <taxon>Proconiini</taxon>
        <taxon>Cuerna</taxon>
    </lineage>
</organism>
<keyword evidence="2" id="KW-0472">Membrane</keyword>
<name>A0A1B6F722_9HEMI</name>
<proteinExistence type="predicted"/>
<keyword evidence="2" id="KW-0812">Transmembrane</keyword>
<keyword evidence="2" id="KW-1133">Transmembrane helix</keyword>
<reference evidence="3" key="1">
    <citation type="submission" date="2015-11" db="EMBL/GenBank/DDBJ databases">
        <title>De novo transcriptome assembly of four potential Pierce s Disease insect vectors from Arizona vineyards.</title>
        <authorList>
            <person name="Tassone E.E."/>
        </authorList>
    </citation>
    <scope>NUCLEOTIDE SEQUENCE</scope>
</reference>
<gene>
    <name evidence="3" type="ORF">g.30888</name>
</gene>
<evidence type="ECO:0000256" key="1">
    <source>
        <dbReference type="SAM" id="MobiDB-lite"/>
    </source>
</evidence>
<feature type="transmembrane region" description="Helical" evidence="2">
    <location>
        <begin position="135"/>
        <end position="153"/>
    </location>
</feature>
<protein>
    <submittedName>
        <fullName evidence="3">Uncharacterized protein</fullName>
    </submittedName>
</protein>
<dbReference type="EMBL" id="GECZ01023772">
    <property type="protein sequence ID" value="JAS45997.1"/>
    <property type="molecule type" value="Transcribed_RNA"/>
</dbReference>
<sequence length="274" mass="30650">MGGEDSADLMPPSDGNKCVFCRLTSRARSWRSQVVSVSFQDVAVGVRTLGGTVVEHSANIYHRGVTYSRDLYTWIVPTFRDGLQETRQLTIESTRDVVDILKEYAVIFFLYGLVTVLFFTLMFMPRTSDEDLQVYVLAMLFPIIFFWLPCYCWRNGLFDLFKNSPTQDTCESCLTQTVTDKPPEYESLVFASGGPVSSCVAPPTYEEAIPVAEEALILPPEQSCSRGTNIAVSLCPVHQHSTSRHPDVAHQEPSTQRSKSLGDLRDDDSELLLA</sequence>
<accession>A0A1B6F722</accession>